<dbReference type="AlphaFoldDB" id="A0A836MPG3"/>
<evidence type="ECO:0000313" key="1">
    <source>
        <dbReference type="EMBL" id="KDN14581.1"/>
    </source>
</evidence>
<keyword evidence="2" id="KW-1185">Reference proteome</keyword>
<gene>
    <name evidence="1" type="ORF">SALWKB29_1371</name>
</gene>
<comment type="caution">
    <text evidence="1">The sequence shown here is derived from an EMBL/GenBank/DDBJ whole genome shotgun (WGS) entry which is preliminary data.</text>
</comment>
<name>A0A836MPG3_9NEIS</name>
<organism evidence="1 2">
    <name type="scientific">Snodgrassella communis</name>
    <dbReference type="NCBI Taxonomy" id="2946699"/>
    <lineage>
        <taxon>Bacteria</taxon>
        <taxon>Pseudomonadati</taxon>
        <taxon>Pseudomonadota</taxon>
        <taxon>Betaproteobacteria</taxon>
        <taxon>Neisseriales</taxon>
        <taxon>Neisseriaceae</taxon>
        <taxon>Snodgrassella</taxon>
    </lineage>
</organism>
<protein>
    <submittedName>
        <fullName evidence="1">Uncharacterized protein</fullName>
    </submittedName>
</protein>
<reference evidence="1 2" key="1">
    <citation type="submission" date="2014-03" db="EMBL/GenBank/DDBJ databases">
        <title>The genomes of two eusocial bee gut symbionts.</title>
        <authorList>
            <person name="Kwong W.K."/>
            <person name="Engel P."/>
            <person name="Koch H."/>
            <person name="Moran N.A."/>
        </authorList>
    </citation>
    <scope>NUCLEOTIDE SEQUENCE [LARGE SCALE GENOMIC DNA]</scope>
    <source>
        <strain evidence="2">wkB29</strain>
    </source>
</reference>
<evidence type="ECO:0000313" key="2">
    <source>
        <dbReference type="Proteomes" id="UP000027170"/>
    </source>
</evidence>
<sequence>MWKYIGFSEYGKLLDYSRIGDESYAGCFMEIGLNKLKKFTGR</sequence>
<dbReference type="EMBL" id="JFZV01000006">
    <property type="protein sequence ID" value="KDN14581.1"/>
    <property type="molecule type" value="Genomic_DNA"/>
</dbReference>
<accession>A0A836MPG3</accession>
<dbReference type="Proteomes" id="UP000027170">
    <property type="component" value="Unassembled WGS sequence"/>
</dbReference>
<proteinExistence type="predicted"/>